<evidence type="ECO:0000313" key="2">
    <source>
        <dbReference type="EMBL" id="PRZ44084.1"/>
    </source>
</evidence>
<dbReference type="OrthoDB" id="3699565at2"/>
<dbReference type="AlphaFoldDB" id="A0A2T1A6A1"/>
<keyword evidence="3" id="KW-1185">Reference proteome</keyword>
<evidence type="ECO:0000313" key="3">
    <source>
        <dbReference type="Proteomes" id="UP000237752"/>
    </source>
</evidence>
<accession>A0A2T1A6A1</accession>
<feature type="signal peptide" evidence="1">
    <location>
        <begin position="1"/>
        <end position="26"/>
    </location>
</feature>
<protein>
    <recommendedName>
        <fullName evidence="4">DUF3558 domain-containing protein</fullName>
    </recommendedName>
</protein>
<evidence type="ECO:0008006" key="4">
    <source>
        <dbReference type="Google" id="ProtNLM"/>
    </source>
</evidence>
<organism evidence="2 3">
    <name type="scientific">Antricoccus suffuscus</name>
    <dbReference type="NCBI Taxonomy" id="1629062"/>
    <lineage>
        <taxon>Bacteria</taxon>
        <taxon>Bacillati</taxon>
        <taxon>Actinomycetota</taxon>
        <taxon>Actinomycetes</taxon>
        <taxon>Geodermatophilales</taxon>
        <taxon>Antricoccaceae</taxon>
        <taxon>Antricoccus</taxon>
    </lineage>
</organism>
<dbReference type="PROSITE" id="PS51257">
    <property type="entry name" value="PROKAR_LIPOPROTEIN"/>
    <property type="match status" value="1"/>
</dbReference>
<gene>
    <name evidence="2" type="ORF">CLV47_101208</name>
</gene>
<reference evidence="2 3" key="1">
    <citation type="submission" date="2018-03" db="EMBL/GenBank/DDBJ databases">
        <title>Genomic Encyclopedia of Archaeal and Bacterial Type Strains, Phase II (KMG-II): from individual species to whole genera.</title>
        <authorList>
            <person name="Goeker M."/>
        </authorList>
    </citation>
    <scope>NUCLEOTIDE SEQUENCE [LARGE SCALE GENOMIC DNA]</scope>
    <source>
        <strain evidence="2 3">DSM 100065</strain>
    </source>
</reference>
<comment type="caution">
    <text evidence="2">The sequence shown here is derived from an EMBL/GenBank/DDBJ whole genome shotgun (WGS) entry which is preliminary data.</text>
</comment>
<feature type="chain" id="PRO_5015684558" description="DUF3558 domain-containing protein" evidence="1">
    <location>
        <begin position="27"/>
        <end position="187"/>
    </location>
</feature>
<dbReference type="Proteomes" id="UP000237752">
    <property type="component" value="Unassembled WGS sequence"/>
</dbReference>
<proteinExistence type="predicted"/>
<name>A0A2T1A6A1_9ACTN</name>
<keyword evidence="1" id="KW-0732">Signal</keyword>
<sequence>MKRLKLLVALMAAAGILLGGCATSGAATTGAGSTASSVTAGKGGPTDSALMVCGEEPASSITQILGLDKSPHKVHTWANKLYTCTYHLPMGEFVLSVKESADDAAAIAYFNDLQTKLAPTTPIEGLANLGFPAYNTTAGATVFVKDNMTLQVDASKLPATLGPHNISRNDLSYQVATVILACWKEHQ</sequence>
<dbReference type="RefSeq" id="WP_106347138.1">
    <property type="nucleotide sequence ID" value="NZ_PVUE01000001.1"/>
</dbReference>
<evidence type="ECO:0000256" key="1">
    <source>
        <dbReference type="SAM" id="SignalP"/>
    </source>
</evidence>
<dbReference type="EMBL" id="PVUE01000001">
    <property type="protein sequence ID" value="PRZ44084.1"/>
    <property type="molecule type" value="Genomic_DNA"/>
</dbReference>